<reference evidence="1 2" key="1">
    <citation type="submission" date="2017-12" db="EMBL/GenBank/DDBJ databases">
        <title>Characterization of six clinical isolates of Enterochimera gen. nov., a novel genus of the Yersiniaciae family and the three species Enterochimera arupensis sp. nov., Enterochimera coloradensis sp. nov, and Enterochimera californica sp. nov.</title>
        <authorList>
            <person name="Rossi A."/>
            <person name="Fisher M."/>
        </authorList>
    </citation>
    <scope>NUCLEOTIDE SEQUENCE [LARGE SCALE GENOMIC DNA]</scope>
    <source>
        <strain evidence="1 2">2016Iso1</strain>
    </source>
</reference>
<dbReference type="RefSeq" id="WP_101836203.1">
    <property type="nucleotide sequence ID" value="NZ_PJZK01000036.1"/>
</dbReference>
<dbReference type="GO" id="GO:0015643">
    <property type="term" value="F:toxic substance binding"/>
    <property type="evidence" value="ECO:0007669"/>
    <property type="project" value="InterPro"/>
</dbReference>
<evidence type="ECO:0000313" key="1">
    <source>
        <dbReference type="EMBL" id="PLR43210.1"/>
    </source>
</evidence>
<dbReference type="OrthoDB" id="7009318at2"/>
<dbReference type="InterPro" id="IPR003063">
    <property type="entry name" value="Cloacn_immnty_fam"/>
</dbReference>
<organism evidence="1 2">
    <name type="scientific">Chimaeribacter arupi</name>
    <dbReference type="NCBI Taxonomy" id="2060066"/>
    <lineage>
        <taxon>Bacteria</taxon>
        <taxon>Pseudomonadati</taxon>
        <taxon>Pseudomonadota</taxon>
        <taxon>Gammaproteobacteria</taxon>
        <taxon>Enterobacterales</taxon>
        <taxon>Yersiniaceae</taxon>
        <taxon>Chimaeribacter</taxon>
    </lineage>
</organism>
<accession>A0A2N5EH98</accession>
<evidence type="ECO:0000313" key="2">
    <source>
        <dbReference type="Proteomes" id="UP000234626"/>
    </source>
</evidence>
<dbReference type="PRINTS" id="PR01296">
    <property type="entry name" value="CLOACNIMMNTY"/>
</dbReference>
<keyword evidence="2" id="KW-1185">Reference proteome</keyword>
<dbReference type="Gene3D" id="3.10.50.20">
    <property type="entry name" value="Cloacin immunity protein"/>
    <property type="match status" value="1"/>
</dbReference>
<dbReference type="Pfam" id="PF03513">
    <property type="entry name" value="Cloacin_immun"/>
    <property type="match status" value="1"/>
</dbReference>
<dbReference type="GO" id="GO:0030153">
    <property type="term" value="P:bacteriocin immunity"/>
    <property type="evidence" value="ECO:0007669"/>
    <property type="project" value="InterPro"/>
</dbReference>
<sequence>MGLKIRLQWFDNITELGEGREYSKDFGDDASIMIDGLDMPTKDVINNGSFDMKNEWVAILQPYFNHCIELKNYDYQVSFDYRDHW</sequence>
<protein>
    <submittedName>
        <fullName evidence="1">Cloacin</fullName>
    </submittedName>
</protein>
<dbReference type="SUPFAM" id="SSF54552">
    <property type="entry name" value="Colicin E3 immunity protein"/>
    <property type="match status" value="1"/>
</dbReference>
<dbReference type="Proteomes" id="UP000234626">
    <property type="component" value="Unassembled WGS sequence"/>
</dbReference>
<dbReference type="AlphaFoldDB" id="A0A2N5EH98"/>
<name>A0A2N5EH98_9GAMM</name>
<proteinExistence type="predicted"/>
<gene>
    <name evidence="1" type="ORF">CYR34_20885</name>
</gene>
<comment type="caution">
    <text evidence="1">The sequence shown here is derived from an EMBL/GenBank/DDBJ whole genome shotgun (WGS) entry which is preliminary data.</text>
</comment>
<dbReference type="InterPro" id="IPR036528">
    <property type="entry name" value="Cloacn_immnty_sf"/>
</dbReference>
<dbReference type="EMBL" id="PJZK01000036">
    <property type="protein sequence ID" value="PLR43210.1"/>
    <property type="molecule type" value="Genomic_DNA"/>
</dbReference>